<dbReference type="Gene3D" id="1.20.1280.50">
    <property type="match status" value="1"/>
</dbReference>
<dbReference type="OrthoDB" id="591557at2759"/>
<reference evidence="2" key="1">
    <citation type="journal article" date="2025" name="Foods">
        <title>Unveiling the Microbial Signatures of Arabica Coffee Cherries: Insights into Ripeness Specific Diversity, Functional Traits, and Implications for Quality and Safety.</title>
        <authorList>
            <consortium name="RefSeq"/>
            <person name="Tenea G.N."/>
            <person name="Cifuentes V."/>
            <person name="Reyes P."/>
            <person name="Cevallos-Vallejos M."/>
        </authorList>
    </citation>
    <scope>NUCLEOTIDE SEQUENCE [LARGE SCALE GENOMIC DNA]</scope>
</reference>
<dbReference type="PROSITE" id="PS50181">
    <property type="entry name" value="FBOX"/>
    <property type="match status" value="1"/>
</dbReference>
<dbReference type="SMART" id="SM00256">
    <property type="entry name" value="FBOX"/>
    <property type="match status" value="1"/>
</dbReference>
<evidence type="ECO:0000313" key="2">
    <source>
        <dbReference type="Proteomes" id="UP001652660"/>
    </source>
</evidence>
<dbReference type="PANTHER" id="PTHR31672:SF13">
    <property type="entry name" value="F-BOX PROTEIN CPR30-LIKE"/>
    <property type="match status" value="1"/>
</dbReference>
<dbReference type="InterPro" id="IPR006527">
    <property type="entry name" value="F-box-assoc_dom_typ1"/>
</dbReference>
<dbReference type="CDD" id="cd09917">
    <property type="entry name" value="F-box_SF"/>
    <property type="match status" value="1"/>
</dbReference>
<organism evidence="2 3">
    <name type="scientific">Coffea arabica</name>
    <name type="common">Arabian coffee</name>
    <dbReference type="NCBI Taxonomy" id="13443"/>
    <lineage>
        <taxon>Eukaryota</taxon>
        <taxon>Viridiplantae</taxon>
        <taxon>Streptophyta</taxon>
        <taxon>Embryophyta</taxon>
        <taxon>Tracheophyta</taxon>
        <taxon>Spermatophyta</taxon>
        <taxon>Magnoliopsida</taxon>
        <taxon>eudicotyledons</taxon>
        <taxon>Gunneridae</taxon>
        <taxon>Pentapetalae</taxon>
        <taxon>asterids</taxon>
        <taxon>lamiids</taxon>
        <taxon>Gentianales</taxon>
        <taxon>Rubiaceae</taxon>
        <taxon>Ixoroideae</taxon>
        <taxon>Gardenieae complex</taxon>
        <taxon>Bertiereae - Coffeeae clade</taxon>
        <taxon>Coffeeae</taxon>
        <taxon>Coffea</taxon>
    </lineage>
</organism>
<evidence type="ECO:0000313" key="3">
    <source>
        <dbReference type="RefSeq" id="XP_027082165.2"/>
    </source>
</evidence>
<reference evidence="3" key="2">
    <citation type="submission" date="2025-08" db="UniProtKB">
        <authorList>
            <consortium name="RefSeq"/>
        </authorList>
    </citation>
    <scope>IDENTIFICATION</scope>
    <source>
        <tissue evidence="3">Leaves</tissue>
    </source>
</reference>
<sequence>MDQYILENILSRLPPKDLYTCQRVCKYWYSIISNIISSPFSIFITSPTAVLNYNACLSNEDVEKAWKKVPKPGGMHTKYIRLIGSYNGLICLRYEDYNMALWNPCTGLFKTVKNNFQCIDYPFCGFGPNSSTAAGGYVIVLGCKYFVRFGVMNDKLGQYVWKSIQHNKDYVYRESIGVLVNGNLHWPACWGIRKKVILYNLDEGKLEEFKGPDKQETTNFRIGNFKGNLCATFKDGRMFEIWVMKDYRVEESWMWLYNIEGFVLHDALVPLGFLKNGDIIIEVDRRFIARYSFAYKTAKVLRFLRGTKSSAVSFVETLAKPNI</sequence>
<dbReference type="InterPro" id="IPR001810">
    <property type="entry name" value="F-box_dom"/>
</dbReference>
<dbReference type="SUPFAM" id="SSF81383">
    <property type="entry name" value="F-box domain"/>
    <property type="match status" value="1"/>
</dbReference>
<dbReference type="Proteomes" id="UP001652660">
    <property type="component" value="Chromosome 8e"/>
</dbReference>
<keyword evidence="2" id="KW-1185">Reference proteome</keyword>
<dbReference type="Pfam" id="PF12937">
    <property type="entry name" value="F-box-like"/>
    <property type="match status" value="1"/>
</dbReference>
<proteinExistence type="predicted"/>
<dbReference type="GeneID" id="113704461"/>
<protein>
    <submittedName>
        <fullName evidence="3">F-box/kelch-repeat protein At3g23880-like</fullName>
    </submittedName>
</protein>
<dbReference type="Pfam" id="PF07734">
    <property type="entry name" value="FBA_1"/>
    <property type="match status" value="1"/>
</dbReference>
<gene>
    <name evidence="3" type="primary">LOC113704461</name>
</gene>
<dbReference type="PANTHER" id="PTHR31672">
    <property type="entry name" value="BNACNNG10540D PROTEIN"/>
    <property type="match status" value="1"/>
</dbReference>
<evidence type="ECO:0000259" key="1">
    <source>
        <dbReference type="PROSITE" id="PS50181"/>
    </source>
</evidence>
<dbReference type="InterPro" id="IPR050796">
    <property type="entry name" value="SCF_F-box_component"/>
</dbReference>
<dbReference type="InterPro" id="IPR017451">
    <property type="entry name" value="F-box-assoc_interact_dom"/>
</dbReference>
<dbReference type="InterPro" id="IPR036047">
    <property type="entry name" value="F-box-like_dom_sf"/>
</dbReference>
<name>A0A6P6TV06_COFAR</name>
<dbReference type="RefSeq" id="XP_027082165.2">
    <property type="nucleotide sequence ID" value="XM_027226364.2"/>
</dbReference>
<accession>A0A6P6TV06</accession>
<dbReference type="NCBIfam" id="TIGR01640">
    <property type="entry name" value="F_box_assoc_1"/>
    <property type="match status" value="1"/>
</dbReference>
<feature type="domain" description="F-box" evidence="1">
    <location>
        <begin position="1"/>
        <end position="43"/>
    </location>
</feature>